<dbReference type="KEGG" id="mhos:CXR34_03440"/>
<dbReference type="GO" id="GO:0006790">
    <property type="term" value="P:sulfur compound metabolic process"/>
    <property type="evidence" value="ECO:0007669"/>
    <property type="project" value="TreeGrafter"/>
</dbReference>
<dbReference type="SUPFAM" id="SSF56524">
    <property type="entry name" value="Oxidoreductase molybdopterin-binding domain"/>
    <property type="match status" value="1"/>
</dbReference>
<feature type="transmembrane region" description="Helical" evidence="1">
    <location>
        <begin position="123"/>
        <end position="143"/>
    </location>
</feature>
<dbReference type="Proteomes" id="UP000233276">
    <property type="component" value="Chromosome"/>
</dbReference>
<evidence type="ECO:0000259" key="2">
    <source>
        <dbReference type="Pfam" id="PF00174"/>
    </source>
</evidence>
<reference evidence="3 4" key="1">
    <citation type="submission" date="2017-12" db="EMBL/GenBank/DDBJ databases">
        <title>Isolation and characterization of estrogens degradatiion strain Microbacterium hominis SJTG1.</title>
        <authorList>
            <person name="Xiong W."/>
            <person name="Yin C."/>
            <person name="Zheng D."/>
            <person name="Liang R."/>
        </authorList>
    </citation>
    <scope>NUCLEOTIDE SEQUENCE [LARGE SCALE GENOMIC DNA]</scope>
    <source>
        <strain evidence="3 4">SJTG1</strain>
    </source>
</reference>
<dbReference type="GO" id="GO:0020037">
    <property type="term" value="F:heme binding"/>
    <property type="evidence" value="ECO:0007669"/>
    <property type="project" value="TreeGrafter"/>
</dbReference>
<dbReference type="PANTHER" id="PTHR19372">
    <property type="entry name" value="SULFITE REDUCTASE"/>
    <property type="match status" value="1"/>
</dbReference>
<evidence type="ECO:0000313" key="4">
    <source>
        <dbReference type="Proteomes" id="UP000233276"/>
    </source>
</evidence>
<feature type="domain" description="Oxidoreductase molybdopterin-binding" evidence="2">
    <location>
        <begin position="250"/>
        <end position="401"/>
    </location>
</feature>
<feature type="transmembrane region" description="Helical" evidence="1">
    <location>
        <begin position="176"/>
        <end position="197"/>
    </location>
</feature>
<dbReference type="RefSeq" id="WP_101305562.1">
    <property type="nucleotide sequence ID" value="NZ_CP025299.1"/>
</dbReference>
<feature type="transmembrane region" description="Helical" evidence="1">
    <location>
        <begin position="72"/>
        <end position="92"/>
    </location>
</feature>
<feature type="transmembrane region" description="Helical" evidence="1">
    <location>
        <begin position="12"/>
        <end position="37"/>
    </location>
</feature>
<dbReference type="InterPro" id="IPR000572">
    <property type="entry name" value="OxRdtase_Mopterin-bd_dom"/>
</dbReference>
<keyword evidence="1" id="KW-0812">Transmembrane</keyword>
<dbReference type="PANTHER" id="PTHR19372:SF7">
    <property type="entry name" value="SULFITE OXIDASE, MITOCHONDRIAL"/>
    <property type="match status" value="1"/>
</dbReference>
<feature type="transmembrane region" description="Helical" evidence="1">
    <location>
        <begin position="99"/>
        <end position="117"/>
    </location>
</feature>
<dbReference type="AlphaFoldDB" id="A0A2K9D4H5"/>
<dbReference type="SUPFAM" id="SSF81296">
    <property type="entry name" value="E set domains"/>
    <property type="match status" value="1"/>
</dbReference>
<dbReference type="Gene3D" id="2.60.40.650">
    <property type="match status" value="1"/>
</dbReference>
<accession>A0A2K9D4H5</accession>
<name>A0A2K9D4H5_9MICO</name>
<keyword evidence="1" id="KW-1133">Transmembrane helix</keyword>
<evidence type="ECO:0000313" key="3">
    <source>
        <dbReference type="EMBL" id="AUG28605.1"/>
    </source>
</evidence>
<organism evidence="3 4">
    <name type="scientific">Microbacterium hominis</name>
    <dbReference type="NCBI Taxonomy" id="162426"/>
    <lineage>
        <taxon>Bacteria</taxon>
        <taxon>Bacillati</taxon>
        <taxon>Actinomycetota</taxon>
        <taxon>Actinomycetes</taxon>
        <taxon>Micrococcales</taxon>
        <taxon>Microbacteriaceae</taxon>
        <taxon>Microbacterium</taxon>
    </lineage>
</organism>
<dbReference type="InterPro" id="IPR014756">
    <property type="entry name" value="Ig_E-set"/>
</dbReference>
<protein>
    <submittedName>
        <fullName evidence="3">Oxidoreductase</fullName>
    </submittedName>
</protein>
<dbReference type="InterPro" id="IPR036374">
    <property type="entry name" value="OxRdtase_Mopterin-bd_sf"/>
</dbReference>
<dbReference type="Pfam" id="PF00174">
    <property type="entry name" value="Oxidored_molyb"/>
    <property type="match status" value="1"/>
</dbReference>
<dbReference type="EMBL" id="CP025299">
    <property type="protein sequence ID" value="AUG28605.1"/>
    <property type="molecule type" value="Genomic_DNA"/>
</dbReference>
<proteinExistence type="predicted"/>
<dbReference type="GO" id="GO:0043546">
    <property type="term" value="F:molybdopterin cofactor binding"/>
    <property type="evidence" value="ECO:0007669"/>
    <property type="project" value="TreeGrafter"/>
</dbReference>
<dbReference type="Gene3D" id="3.90.420.10">
    <property type="entry name" value="Oxidoreductase, molybdopterin-binding domain"/>
    <property type="match status" value="1"/>
</dbReference>
<sequence>MTTRNGRVRSLALAALAGLVSGAVFLGVAELLALLLARTASPILAVGGFVIDIVPQPFKEFAIATFGANDKIALLAGLGLAVVIASAIGGVLEYLRAPLGVVIVVIAGVLSTAAVVSRTGVTPLSFVPPVIGTVAASVVLVLLGRRLRRWRGAAAGESGAPDDGAPSEQALGRRGFFRLAGVAGVSAVIVGVAARVVTAATSSVDAIRDALKLPAPRRALTIPAGAELDVPGLSPLFTPNADFYRVDTALTVPTIDPATWRLVVDGMVDRRVELGFDELVAMGLDEYGITLTCVSNEVGGGLLGNATWLGVPVRDILRMAGPQAGADMVLSRSIDGYTASTPLSALTDDGLDAILAVAMNGEPLPAEHGFPVRMIVPGLYGYVSATKWLTELKVTTFAADEAYWTPRGYSAEAPIKLSSRVDVPKIDTPVAPGTVAVAGMAWAQPVGVGRVEVNIDDTGWIPATMSTPVNDDSWVQWMHEWDATAGTHYIAVRAWNKNGELQVQERAPIAPNGSTGWHRVLVTVSE</sequence>
<keyword evidence="1" id="KW-0472">Membrane</keyword>
<evidence type="ECO:0000256" key="1">
    <source>
        <dbReference type="SAM" id="Phobius"/>
    </source>
</evidence>
<gene>
    <name evidence="3" type="ORF">CXR34_03440</name>
</gene>
<dbReference type="GO" id="GO:0008482">
    <property type="term" value="F:sulfite oxidase activity"/>
    <property type="evidence" value="ECO:0007669"/>
    <property type="project" value="TreeGrafter"/>
</dbReference>